<keyword evidence="7" id="KW-0472">Membrane</keyword>
<evidence type="ECO:0000313" key="9">
    <source>
        <dbReference type="Proteomes" id="UP000036202"/>
    </source>
</evidence>
<proteinExistence type="inferred from homology"/>
<organism evidence="8 9">
    <name type="scientific">Priestia filamentosa</name>
    <dbReference type="NCBI Taxonomy" id="1402861"/>
    <lineage>
        <taxon>Bacteria</taxon>
        <taxon>Bacillati</taxon>
        <taxon>Bacillota</taxon>
        <taxon>Bacilli</taxon>
        <taxon>Bacillales</taxon>
        <taxon>Bacillaceae</taxon>
        <taxon>Priestia</taxon>
    </lineage>
</organism>
<dbReference type="KEGG" id="beo:BEH_01270"/>
<dbReference type="GO" id="GO:0033214">
    <property type="term" value="P:siderophore-iron import into cell"/>
    <property type="evidence" value="ECO:0007669"/>
    <property type="project" value="TreeGrafter"/>
</dbReference>
<sequence length="339" mass="36149">MQEYKKQDRKMWTVMILLFIAIIGAFFLSLNIGYIKLAPFEVLQTIVGKGESGNEVILFDFRLPRMVIAILIGAGVGISGAIMQGVSKNDLADPGILGINAGAGFAVVLYIFFSGGTTGSLGAFSIFALPFTALLGALAAAILIYIISWKNGITPTRLVLVGIGINSAFAALLIIFQLKLSPNDFKQASIWLSGSIWGTSWTFVLAILPWVVLLIPFTLYKSRYLNVLNLGDQVATGLGTKVEKERRTLLIIAVALAGSSVSVGGGIAFLGLVAPHLGRRLVGPRHERFLPVTALIGALLLLVSDTLARNILAPSEIPVGLVVAVIGAPYFLYLLIKKA</sequence>
<dbReference type="OrthoDB" id="9811721at2"/>
<evidence type="ECO:0000256" key="4">
    <source>
        <dbReference type="ARBA" id="ARBA00022475"/>
    </source>
</evidence>
<dbReference type="SUPFAM" id="SSF81345">
    <property type="entry name" value="ABC transporter involved in vitamin B12 uptake, BtuC"/>
    <property type="match status" value="1"/>
</dbReference>
<accession>A0A0H4KA46</accession>
<dbReference type="Pfam" id="PF01032">
    <property type="entry name" value="FecCD"/>
    <property type="match status" value="1"/>
</dbReference>
<dbReference type="Gene3D" id="1.10.3470.10">
    <property type="entry name" value="ABC transporter involved in vitamin B12 uptake, BtuC"/>
    <property type="match status" value="1"/>
</dbReference>
<comment type="subcellular location">
    <subcellularLocation>
        <location evidence="1">Cell membrane</location>
        <topology evidence="1">Multi-pass membrane protein</topology>
    </subcellularLocation>
</comment>
<keyword evidence="6" id="KW-1133">Transmembrane helix</keyword>
<evidence type="ECO:0000256" key="6">
    <source>
        <dbReference type="ARBA" id="ARBA00022989"/>
    </source>
</evidence>
<dbReference type="RefSeq" id="WP_048896674.1">
    <property type="nucleotide sequence ID" value="NZ_CP011974.1"/>
</dbReference>
<dbReference type="GeneID" id="93703946"/>
<dbReference type="AlphaFoldDB" id="A0A1X7GEE6"/>
<reference evidence="8 9" key="1">
    <citation type="journal article" date="2015" name="PLoS ONE">
        <title>Genome Sequence of Bacillus endophyticus and Analysis of Its Companion Mechanism in the Ketogulonigenium vulgare-Bacillus Strain Consortium.</title>
        <authorList>
            <person name="Jia N."/>
            <person name="Du J."/>
            <person name="Ding M.Z."/>
            <person name="Gao F."/>
            <person name="Yuan Y.J."/>
        </authorList>
    </citation>
    <scope>NUCLEOTIDE SEQUENCE [LARGE SCALE GENOMIC DNA]</scope>
    <source>
        <strain evidence="8 9">Hbe603</strain>
    </source>
</reference>
<keyword evidence="3" id="KW-0813">Transport</keyword>
<keyword evidence="4" id="KW-1003">Cell membrane</keyword>
<name>A0A1X7GEE6_9BACI</name>
<evidence type="ECO:0000256" key="7">
    <source>
        <dbReference type="ARBA" id="ARBA00023136"/>
    </source>
</evidence>
<evidence type="ECO:0000256" key="5">
    <source>
        <dbReference type="ARBA" id="ARBA00022692"/>
    </source>
</evidence>
<evidence type="ECO:0000256" key="3">
    <source>
        <dbReference type="ARBA" id="ARBA00022448"/>
    </source>
</evidence>
<dbReference type="FunFam" id="1.10.3470.10:FF:000001">
    <property type="entry name" value="Vitamin B12 ABC transporter permease BtuC"/>
    <property type="match status" value="1"/>
</dbReference>
<protein>
    <submittedName>
        <fullName evidence="8">Iron ABC transporter permease</fullName>
    </submittedName>
</protein>
<dbReference type="EMBL" id="CP011974">
    <property type="protein sequence ID" value="AKO90887.1"/>
    <property type="molecule type" value="Genomic_DNA"/>
</dbReference>
<dbReference type="Proteomes" id="UP000036202">
    <property type="component" value="Chromosome"/>
</dbReference>
<accession>A0A1X7GEE6</accession>
<dbReference type="GO" id="GO:0005886">
    <property type="term" value="C:plasma membrane"/>
    <property type="evidence" value="ECO:0007669"/>
    <property type="project" value="UniProtKB-SubCell"/>
</dbReference>
<dbReference type="CDD" id="cd06550">
    <property type="entry name" value="TM_ABC_iron-siderophores_like"/>
    <property type="match status" value="1"/>
</dbReference>
<dbReference type="InterPro" id="IPR000522">
    <property type="entry name" value="ABC_transptr_permease_BtuC"/>
</dbReference>
<comment type="similarity">
    <text evidence="2">Belongs to the binding-protein-dependent transport system permease family. FecCD subfamily.</text>
</comment>
<dbReference type="InterPro" id="IPR037294">
    <property type="entry name" value="ABC_BtuC-like"/>
</dbReference>
<dbReference type="GO" id="GO:0022857">
    <property type="term" value="F:transmembrane transporter activity"/>
    <property type="evidence" value="ECO:0007669"/>
    <property type="project" value="InterPro"/>
</dbReference>
<gene>
    <name evidence="8" type="ORF">BEH_01270</name>
</gene>
<evidence type="ECO:0000256" key="1">
    <source>
        <dbReference type="ARBA" id="ARBA00004651"/>
    </source>
</evidence>
<reference evidence="9" key="2">
    <citation type="submission" date="2015-06" db="EMBL/GenBank/DDBJ databases">
        <title>Genome Sequence of Bacillus endophyticus and Analysis of its Companion Mechanism in the Ketogulonigenium vulgare-Bacillus strain Consortium.</title>
        <authorList>
            <person name="Jia N."/>
            <person name="Du J."/>
            <person name="Ding M.-Z."/>
            <person name="Gao F."/>
            <person name="Yuan Y.-J."/>
        </authorList>
    </citation>
    <scope>NUCLEOTIDE SEQUENCE [LARGE SCALE GENOMIC DNA]</scope>
    <source>
        <strain evidence="9">Hbe603</strain>
    </source>
</reference>
<evidence type="ECO:0000256" key="2">
    <source>
        <dbReference type="ARBA" id="ARBA00007935"/>
    </source>
</evidence>
<keyword evidence="9" id="KW-1185">Reference proteome</keyword>
<dbReference type="PANTHER" id="PTHR30472:SF64">
    <property type="entry name" value="IRON(3+)-HYDROXAMATE IMPORT SYSTEM PERMEASE PROTEIN FHUG"/>
    <property type="match status" value="1"/>
</dbReference>
<dbReference type="PATRIC" id="fig|135735.6.peg.228"/>
<keyword evidence="5" id="KW-0812">Transmembrane</keyword>
<evidence type="ECO:0000313" key="8">
    <source>
        <dbReference type="EMBL" id="AKO90887.1"/>
    </source>
</evidence>
<dbReference type="PANTHER" id="PTHR30472">
    <property type="entry name" value="FERRIC ENTEROBACTIN TRANSPORT SYSTEM PERMEASE PROTEIN"/>
    <property type="match status" value="1"/>
</dbReference>